<dbReference type="InterPro" id="IPR056024">
    <property type="entry name" value="DUF7605"/>
</dbReference>
<comment type="caution">
    <text evidence="5">The sequence shown here is derived from an EMBL/GenBank/DDBJ whole genome shotgun (WGS) entry which is preliminary data.</text>
</comment>
<dbReference type="PANTHER" id="PTHR36681">
    <property type="entry name" value="NUCLEAR GTPASE, GERMINAL CENTER-ASSOCIATED, TANDEM DUPLICATE 3"/>
    <property type="match status" value="1"/>
</dbReference>
<accession>A0AAN6T9I2</accession>
<dbReference type="Pfam" id="PF00350">
    <property type="entry name" value="Dynamin_N"/>
    <property type="match status" value="1"/>
</dbReference>
<dbReference type="Pfam" id="PF24564">
    <property type="entry name" value="DUF7605"/>
    <property type="match status" value="1"/>
</dbReference>
<reference evidence="5" key="1">
    <citation type="journal article" date="2023" name="Mol. Phylogenet. Evol.">
        <title>Genome-scale phylogeny and comparative genomics of the fungal order Sordariales.</title>
        <authorList>
            <person name="Hensen N."/>
            <person name="Bonometti L."/>
            <person name="Westerberg I."/>
            <person name="Brannstrom I.O."/>
            <person name="Guillou S."/>
            <person name="Cros-Aarteil S."/>
            <person name="Calhoun S."/>
            <person name="Haridas S."/>
            <person name="Kuo A."/>
            <person name="Mondo S."/>
            <person name="Pangilinan J."/>
            <person name="Riley R."/>
            <person name="LaButti K."/>
            <person name="Andreopoulos B."/>
            <person name="Lipzen A."/>
            <person name="Chen C."/>
            <person name="Yan M."/>
            <person name="Daum C."/>
            <person name="Ng V."/>
            <person name="Clum A."/>
            <person name="Steindorff A."/>
            <person name="Ohm R.A."/>
            <person name="Martin F."/>
            <person name="Silar P."/>
            <person name="Natvig D.O."/>
            <person name="Lalanne C."/>
            <person name="Gautier V."/>
            <person name="Ament-Velasquez S.L."/>
            <person name="Kruys A."/>
            <person name="Hutchinson M.I."/>
            <person name="Powell A.J."/>
            <person name="Barry K."/>
            <person name="Miller A.N."/>
            <person name="Grigoriev I.V."/>
            <person name="Debuchy R."/>
            <person name="Gladieux P."/>
            <person name="Hiltunen Thoren M."/>
            <person name="Johannesson H."/>
        </authorList>
    </citation>
    <scope>NUCLEOTIDE SEQUENCE</scope>
    <source>
        <strain evidence="5">CBS 508.74</strain>
    </source>
</reference>
<dbReference type="RefSeq" id="XP_064667725.1">
    <property type="nucleotide sequence ID" value="XM_064818006.1"/>
</dbReference>
<dbReference type="EMBL" id="MU853352">
    <property type="protein sequence ID" value="KAK4110155.1"/>
    <property type="molecule type" value="Genomic_DNA"/>
</dbReference>
<dbReference type="AlphaFoldDB" id="A0AAN6T9I2"/>
<organism evidence="5 6">
    <name type="scientific">Canariomyces notabilis</name>
    <dbReference type="NCBI Taxonomy" id="2074819"/>
    <lineage>
        <taxon>Eukaryota</taxon>
        <taxon>Fungi</taxon>
        <taxon>Dikarya</taxon>
        <taxon>Ascomycota</taxon>
        <taxon>Pezizomycotina</taxon>
        <taxon>Sordariomycetes</taxon>
        <taxon>Sordariomycetidae</taxon>
        <taxon>Sordariales</taxon>
        <taxon>Chaetomiaceae</taxon>
        <taxon>Canariomyces</taxon>
    </lineage>
</organism>
<feature type="domain" description="Dynamin N-terminal" evidence="3">
    <location>
        <begin position="296"/>
        <end position="538"/>
    </location>
</feature>
<feature type="domain" description="DUF7605" evidence="4">
    <location>
        <begin position="782"/>
        <end position="966"/>
    </location>
</feature>
<proteinExistence type="predicted"/>
<name>A0AAN6T9I2_9PEZI</name>
<dbReference type="Gene3D" id="3.40.50.300">
    <property type="entry name" value="P-loop containing nucleotide triphosphate hydrolases"/>
    <property type="match status" value="2"/>
</dbReference>
<keyword evidence="6" id="KW-1185">Reference proteome</keyword>
<feature type="compositionally biased region" description="Polar residues" evidence="2">
    <location>
        <begin position="16"/>
        <end position="30"/>
    </location>
</feature>
<evidence type="ECO:0000313" key="5">
    <source>
        <dbReference type="EMBL" id="KAK4110155.1"/>
    </source>
</evidence>
<keyword evidence="1" id="KW-0175">Coiled coil</keyword>
<protein>
    <submittedName>
        <fullName evidence="5">Uncharacterized protein</fullName>
    </submittedName>
</protein>
<dbReference type="SUPFAM" id="SSF52540">
    <property type="entry name" value="P-loop containing nucleoside triphosphate hydrolases"/>
    <property type="match status" value="1"/>
</dbReference>
<reference evidence="5" key="2">
    <citation type="submission" date="2023-05" db="EMBL/GenBank/DDBJ databases">
        <authorList>
            <consortium name="Lawrence Berkeley National Laboratory"/>
            <person name="Steindorff A."/>
            <person name="Hensen N."/>
            <person name="Bonometti L."/>
            <person name="Westerberg I."/>
            <person name="Brannstrom I.O."/>
            <person name="Guillou S."/>
            <person name="Cros-Aarteil S."/>
            <person name="Calhoun S."/>
            <person name="Haridas S."/>
            <person name="Kuo A."/>
            <person name="Mondo S."/>
            <person name="Pangilinan J."/>
            <person name="Riley R."/>
            <person name="Labutti K."/>
            <person name="Andreopoulos B."/>
            <person name="Lipzen A."/>
            <person name="Chen C."/>
            <person name="Yanf M."/>
            <person name="Daum C."/>
            <person name="Ng V."/>
            <person name="Clum A."/>
            <person name="Ohm R."/>
            <person name="Martin F."/>
            <person name="Silar P."/>
            <person name="Natvig D."/>
            <person name="Lalanne C."/>
            <person name="Gautier V."/>
            <person name="Ament-Velasquez S.L."/>
            <person name="Kruys A."/>
            <person name="Hutchinson M.I."/>
            <person name="Powell A.J."/>
            <person name="Barry K."/>
            <person name="Miller A.N."/>
            <person name="Grigoriev I.V."/>
            <person name="Debuchy R."/>
            <person name="Gladieux P."/>
            <person name="Thoren M.H."/>
            <person name="Johannesson H."/>
        </authorList>
    </citation>
    <scope>NUCLEOTIDE SEQUENCE</scope>
    <source>
        <strain evidence="5">CBS 508.74</strain>
    </source>
</reference>
<dbReference type="GeneID" id="89942131"/>
<gene>
    <name evidence="5" type="ORF">N656DRAFT_800403</name>
</gene>
<feature type="region of interest" description="Disordered" evidence="2">
    <location>
        <begin position="1"/>
        <end position="69"/>
    </location>
</feature>
<dbReference type="PANTHER" id="PTHR36681:SF3">
    <property type="entry name" value="NUCLEAR GTPASE, GERMINAL CENTER-ASSOCIATED, TANDEM DUPLICATE 3"/>
    <property type="match status" value="1"/>
</dbReference>
<feature type="region of interest" description="Disordered" evidence="2">
    <location>
        <begin position="154"/>
        <end position="233"/>
    </location>
</feature>
<feature type="compositionally biased region" description="Low complexity" evidence="2">
    <location>
        <begin position="31"/>
        <end position="50"/>
    </location>
</feature>
<feature type="compositionally biased region" description="Basic residues" evidence="2">
    <location>
        <begin position="215"/>
        <end position="225"/>
    </location>
</feature>
<dbReference type="Proteomes" id="UP001302812">
    <property type="component" value="Unassembled WGS sequence"/>
</dbReference>
<dbReference type="InterPro" id="IPR027417">
    <property type="entry name" value="P-loop_NTPase"/>
</dbReference>
<evidence type="ECO:0000256" key="1">
    <source>
        <dbReference type="SAM" id="Coils"/>
    </source>
</evidence>
<feature type="compositionally biased region" description="Low complexity" evidence="2">
    <location>
        <begin position="198"/>
        <end position="209"/>
    </location>
</feature>
<feature type="coiled-coil region" evidence="1">
    <location>
        <begin position="572"/>
        <end position="633"/>
    </location>
</feature>
<feature type="compositionally biased region" description="Polar residues" evidence="2">
    <location>
        <begin position="172"/>
        <end position="195"/>
    </location>
</feature>
<evidence type="ECO:0000256" key="2">
    <source>
        <dbReference type="SAM" id="MobiDB-lite"/>
    </source>
</evidence>
<evidence type="ECO:0000313" key="6">
    <source>
        <dbReference type="Proteomes" id="UP001302812"/>
    </source>
</evidence>
<evidence type="ECO:0000259" key="3">
    <source>
        <dbReference type="Pfam" id="PF00350"/>
    </source>
</evidence>
<evidence type="ECO:0000259" key="4">
    <source>
        <dbReference type="Pfam" id="PF24564"/>
    </source>
</evidence>
<dbReference type="InterPro" id="IPR045063">
    <property type="entry name" value="Dynamin_N"/>
</dbReference>
<sequence>MENPAPSRDDSGIAGPSNQFGSSQVGTVPMSSGSRNPSASPSSSGSSSRFPARDSDPIPSIEHPPAAQAVPPVIFEFGSHGTASEFSVSFTPTSSVFDSTSSYHGSVRTRSQDGVVDPVVDFLHGFHLSSTRSPTPGPSTNGINAAVTAIPASESSASPSPLAYGGGAASTRVPTTPLSGRSIQWSASPSQQLLLPNSAASPDRPSDASGTSDNRHRRPSARNRNPHNVWNEEPPADRFFQASFQEALTYAKSLMAWLVGVLESSNLHLEPDSTIRLLRQQAQELASFQCPPTRTVGFVGDSGVGKSSLLNSLLDYKNFARTSGNGTAVTCVVTEYRYHDEPNFVIEIDRFSEGELRQQISQLVHAYRHNHFHSSEFRDSDDRKHWKDQAKLAHNTFKAMFCDRFSPEFLSSNQSEDNIVNTLLDWAQELGPANVNPREVSPSPEACSELLMRLTSEEQSQQHPPAWPYIKKIRVFLRAYILSKGLVLVDLPGLRDLNTARRAITERYLLECNEIFAVCELKRAITDEGVATVFDLAKQAGLSNVSIICTKADVINPEEDQRDWGGHRAMEIRRLCGSIAQLERELRGLRELADDGTDGEDESPARNDLYRRMEMKRQRIESLELELKQYSIRERTQEVTSRLSRQYQDAIPGGNLRVFGAGNYMYWEHRDARPAERALPLLQLSGILAIRRHCLGLVSESQLRIATKYMQEEIPALLSNIQLWLQSGAGSESAEHKQAVRDTVNALEGHLHRELNGGASRLNNLSRLLIDHFQESIYRRRRIDVWTQDALNAALGWRGMHAQSYAACCRKYGVHTIHPGRLDAQNCNWNQEAMRSMSNGLAEPWANFSSTIQTQLDDICLFLDQTLSSAVPQLDHSQQGLLDSVLPVRQALISRKHLLVGQVEDLCDRFETQLATLRTDALSSLRTAFFGQEMESPYNLAIRETGTGCTVRKQRIIEGALGQNRLLSAVMGKFRDRFGELATTLQDDVKQAVDEHLGVIKGTLDIIRDENVALESERDPEFRERVGDGVRDAMEKMEWVLRVVQGVS</sequence>